<proteinExistence type="predicted"/>
<name>A0A0A9C7B6_ARUDO</name>
<reference evidence="1" key="1">
    <citation type="submission" date="2014-09" db="EMBL/GenBank/DDBJ databases">
        <authorList>
            <person name="Magalhaes I.L.F."/>
            <person name="Oliveira U."/>
            <person name="Santos F.R."/>
            <person name="Vidigal T.H.D.A."/>
            <person name="Brescovit A.D."/>
            <person name="Santos A.J."/>
        </authorList>
    </citation>
    <scope>NUCLEOTIDE SEQUENCE</scope>
    <source>
        <tissue evidence="1">Shoot tissue taken approximately 20 cm above the soil surface</tissue>
    </source>
</reference>
<reference evidence="1" key="2">
    <citation type="journal article" date="2015" name="Data Brief">
        <title>Shoot transcriptome of the giant reed, Arundo donax.</title>
        <authorList>
            <person name="Barrero R.A."/>
            <person name="Guerrero F.D."/>
            <person name="Moolhuijzen P."/>
            <person name="Goolsby J.A."/>
            <person name="Tidwell J."/>
            <person name="Bellgard S.E."/>
            <person name="Bellgard M.I."/>
        </authorList>
    </citation>
    <scope>NUCLEOTIDE SEQUENCE</scope>
    <source>
        <tissue evidence="1">Shoot tissue taken approximately 20 cm above the soil surface</tissue>
    </source>
</reference>
<sequence>MSESFNHLPSLKIMQHTYRTSRPVDC</sequence>
<accession>A0A0A9C7B6</accession>
<organism evidence="1">
    <name type="scientific">Arundo donax</name>
    <name type="common">Giant reed</name>
    <name type="synonym">Donax arundinaceus</name>
    <dbReference type="NCBI Taxonomy" id="35708"/>
    <lineage>
        <taxon>Eukaryota</taxon>
        <taxon>Viridiplantae</taxon>
        <taxon>Streptophyta</taxon>
        <taxon>Embryophyta</taxon>
        <taxon>Tracheophyta</taxon>
        <taxon>Spermatophyta</taxon>
        <taxon>Magnoliopsida</taxon>
        <taxon>Liliopsida</taxon>
        <taxon>Poales</taxon>
        <taxon>Poaceae</taxon>
        <taxon>PACMAD clade</taxon>
        <taxon>Arundinoideae</taxon>
        <taxon>Arundineae</taxon>
        <taxon>Arundo</taxon>
    </lineage>
</organism>
<evidence type="ECO:0000313" key="1">
    <source>
        <dbReference type="EMBL" id="JAD71456.1"/>
    </source>
</evidence>
<protein>
    <submittedName>
        <fullName evidence="1">Uncharacterized protein</fullName>
    </submittedName>
</protein>
<dbReference type="EMBL" id="GBRH01226439">
    <property type="protein sequence ID" value="JAD71456.1"/>
    <property type="molecule type" value="Transcribed_RNA"/>
</dbReference>
<dbReference type="AlphaFoldDB" id="A0A0A9C7B6"/>